<dbReference type="EMBL" id="PKSG01000090">
    <property type="protein sequence ID" value="POR38886.1"/>
    <property type="molecule type" value="Genomic_DNA"/>
</dbReference>
<evidence type="ECO:0000313" key="5">
    <source>
        <dbReference type="Proteomes" id="UP000237481"/>
    </source>
</evidence>
<evidence type="ECO:0000256" key="3">
    <source>
        <dbReference type="ARBA" id="ARBA00023002"/>
    </source>
</evidence>
<keyword evidence="2" id="KW-0521">NADP</keyword>
<protein>
    <submittedName>
        <fullName evidence="4">Uncharacterized protein</fullName>
    </submittedName>
</protein>
<proteinExistence type="inferred from homology"/>
<accession>A0A2S4L8X5</accession>
<comment type="similarity">
    <text evidence="1">Belongs to the short-chain dehydrogenases/reductases (SDR) family.</text>
</comment>
<dbReference type="GO" id="GO:0005737">
    <property type="term" value="C:cytoplasm"/>
    <property type="evidence" value="ECO:0007669"/>
    <property type="project" value="TreeGrafter"/>
</dbReference>
<dbReference type="GO" id="GO:0016616">
    <property type="term" value="F:oxidoreductase activity, acting on the CH-OH group of donors, NAD or NADP as acceptor"/>
    <property type="evidence" value="ECO:0007669"/>
    <property type="project" value="TreeGrafter"/>
</dbReference>
<dbReference type="AlphaFoldDB" id="A0A2S4L8X5"/>
<keyword evidence="5" id="KW-1185">Reference proteome</keyword>
<dbReference type="InterPro" id="IPR036291">
    <property type="entry name" value="NAD(P)-bd_dom_sf"/>
</dbReference>
<dbReference type="InterPro" id="IPR020904">
    <property type="entry name" value="Sc_DH/Rdtase_CS"/>
</dbReference>
<dbReference type="STRING" id="94208.A0A2S4L8X5"/>
<dbReference type="PRINTS" id="PR00081">
    <property type="entry name" value="GDHRDH"/>
</dbReference>
<dbReference type="Pfam" id="PF00106">
    <property type="entry name" value="adh_short"/>
    <property type="match status" value="1"/>
</dbReference>
<dbReference type="PANTHER" id="PTHR44229:SF4">
    <property type="entry name" value="15-HYDROXYPROSTAGLANDIN DEHYDROGENASE [NAD(+)]"/>
    <property type="match status" value="1"/>
</dbReference>
<comment type="caution">
    <text evidence="4">The sequence shown here is derived from an EMBL/GenBank/DDBJ whole genome shotgun (WGS) entry which is preliminary data.</text>
</comment>
<dbReference type="PANTHER" id="PTHR44229">
    <property type="entry name" value="15-HYDROXYPROSTAGLANDIN DEHYDROGENASE [NAD(+)]"/>
    <property type="match status" value="1"/>
</dbReference>
<evidence type="ECO:0000313" key="4">
    <source>
        <dbReference type="EMBL" id="POR38886.1"/>
    </source>
</evidence>
<dbReference type="SUPFAM" id="SSF51735">
    <property type="entry name" value="NAD(P)-binding Rossmann-fold domains"/>
    <property type="match status" value="1"/>
</dbReference>
<dbReference type="InterPro" id="IPR002347">
    <property type="entry name" value="SDR_fam"/>
</dbReference>
<reference evidence="4 5" key="1">
    <citation type="submission" date="2018-01" db="EMBL/GenBank/DDBJ databases">
        <title>Harnessing the power of phylogenomics to disentangle the directionality and signatures of interkingdom host jumping in the parasitic fungal genus Tolypocladium.</title>
        <authorList>
            <person name="Quandt C.A."/>
            <person name="Patterson W."/>
            <person name="Spatafora J.W."/>
        </authorList>
    </citation>
    <scope>NUCLEOTIDE SEQUENCE [LARGE SCALE GENOMIC DNA]</scope>
    <source>
        <strain evidence="4 5">NRBC 100945</strain>
    </source>
</reference>
<dbReference type="Gene3D" id="3.40.50.720">
    <property type="entry name" value="NAD(P)-binding Rossmann-like Domain"/>
    <property type="match status" value="1"/>
</dbReference>
<evidence type="ECO:0000256" key="1">
    <source>
        <dbReference type="ARBA" id="ARBA00006484"/>
    </source>
</evidence>
<dbReference type="OrthoDB" id="5371740at2759"/>
<name>A0A2S4L8X5_9HYPO</name>
<gene>
    <name evidence="4" type="ORF">TPAR_00890</name>
</gene>
<evidence type="ECO:0000256" key="2">
    <source>
        <dbReference type="ARBA" id="ARBA00022857"/>
    </source>
</evidence>
<keyword evidence="3" id="KW-0560">Oxidoreductase</keyword>
<dbReference type="PROSITE" id="PS00061">
    <property type="entry name" value="ADH_SHORT"/>
    <property type="match status" value="1"/>
</dbReference>
<dbReference type="Proteomes" id="UP000237481">
    <property type="component" value="Unassembled WGS sequence"/>
</dbReference>
<organism evidence="4 5">
    <name type="scientific">Tolypocladium paradoxum</name>
    <dbReference type="NCBI Taxonomy" id="94208"/>
    <lineage>
        <taxon>Eukaryota</taxon>
        <taxon>Fungi</taxon>
        <taxon>Dikarya</taxon>
        <taxon>Ascomycota</taxon>
        <taxon>Pezizomycotina</taxon>
        <taxon>Sordariomycetes</taxon>
        <taxon>Hypocreomycetidae</taxon>
        <taxon>Hypocreales</taxon>
        <taxon>Ophiocordycipitaceae</taxon>
        <taxon>Tolypocladium</taxon>
    </lineage>
</organism>
<sequence length="315" mass="34444">MAEIIFSPELANNVKGRVVVMTGGAQGIGAAAISLLYTRGAHVYFGDWDETKGGQLVESIQATPSEAGGSLHFQKLDVRDYQAQLRLFETPYERHGHVDVAISCAAVTEPNGWFGPDHLDLETVKKEPEPIYNTININLTSVVSFCRIALAYMKQDKETKLPNGSYTPFSKSIILISSIAGLINSPGLFAYGSAKHGVVGLMRCMRLWSPVKYGVRVNTICPWATDTQLMDQVRAKWVDEGLPINTTEQVGKMIVQCAADKELNGKAILVGGGRGFDTEEGIDRTLPEWMGPVLAKDYYRGQEAIGLGDEWSSKT</sequence>